<feature type="transmembrane region" description="Helical" evidence="2">
    <location>
        <begin position="57"/>
        <end position="78"/>
    </location>
</feature>
<accession>A0A139X661</accession>
<evidence type="ECO:0000256" key="1">
    <source>
        <dbReference type="SAM" id="Coils"/>
    </source>
</evidence>
<keyword evidence="1" id="KW-0175">Coiled coil</keyword>
<gene>
    <name evidence="3" type="ORF">WA1_26985</name>
</gene>
<comment type="caution">
    <text evidence="3">The sequence shown here is derived from an EMBL/GenBank/DDBJ whole genome shotgun (WGS) entry which is preliminary data.</text>
</comment>
<sequence>MGSSKFILMTQASNNEITLADIDHRLSKIEQELKETNTELRETNNKVETYQKASTQVVNLAFSLIASATVTLIITSVLRK</sequence>
<keyword evidence="4" id="KW-1185">Reference proteome</keyword>
<reference evidence="3 4" key="1">
    <citation type="journal article" date="2013" name="Genome Biol. Evol.">
        <title>Genomes of Stigonematalean cyanobacteria (subsection V) and the evolution of oxygenic photosynthesis from prokaryotes to plastids.</title>
        <authorList>
            <person name="Dagan T."/>
            <person name="Roettger M."/>
            <person name="Stucken K."/>
            <person name="Landan G."/>
            <person name="Koch R."/>
            <person name="Major P."/>
            <person name="Gould S.B."/>
            <person name="Goremykin V.V."/>
            <person name="Rippka R."/>
            <person name="Tandeau de Marsac N."/>
            <person name="Gugger M."/>
            <person name="Lockhart P.J."/>
            <person name="Allen J.F."/>
            <person name="Brune I."/>
            <person name="Maus I."/>
            <person name="Puhler A."/>
            <person name="Martin W.F."/>
        </authorList>
    </citation>
    <scope>NUCLEOTIDE SEQUENCE [LARGE SCALE GENOMIC DNA]</scope>
    <source>
        <strain evidence="3 4">PCC 7110</strain>
    </source>
</reference>
<keyword evidence="2" id="KW-0472">Membrane</keyword>
<name>A0A139X661_9CYAN</name>
<protein>
    <recommendedName>
        <fullName evidence="5">Hemolysin XhlA</fullName>
    </recommendedName>
</protein>
<dbReference type="STRING" id="128403.WA1_26985"/>
<proteinExistence type="predicted"/>
<evidence type="ECO:0008006" key="5">
    <source>
        <dbReference type="Google" id="ProtNLM"/>
    </source>
</evidence>
<organism evidence="3 4">
    <name type="scientific">Scytonema hofmannii PCC 7110</name>
    <dbReference type="NCBI Taxonomy" id="128403"/>
    <lineage>
        <taxon>Bacteria</taxon>
        <taxon>Bacillati</taxon>
        <taxon>Cyanobacteriota</taxon>
        <taxon>Cyanophyceae</taxon>
        <taxon>Nostocales</taxon>
        <taxon>Scytonemataceae</taxon>
        <taxon>Scytonema</taxon>
    </lineage>
</organism>
<dbReference type="AlphaFoldDB" id="A0A139X661"/>
<keyword evidence="2" id="KW-1133">Transmembrane helix</keyword>
<dbReference type="EMBL" id="ANNX02000030">
    <property type="protein sequence ID" value="KYC40188.1"/>
    <property type="molecule type" value="Genomic_DNA"/>
</dbReference>
<evidence type="ECO:0000256" key="2">
    <source>
        <dbReference type="SAM" id="Phobius"/>
    </source>
</evidence>
<evidence type="ECO:0000313" key="4">
    <source>
        <dbReference type="Proteomes" id="UP000076925"/>
    </source>
</evidence>
<keyword evidence="2" id="KW-0812">Transmembrane</keyword>
<evidence type="ECO:0000313" key="3">
    <source>
        <dbReference type="EMBL" id="KYC40188.1"/>
    </source>
</evidence>
<dbReference type="Proteomes" id="UP000076925">
    <property type="component" value="Unassembled WGS sequence"/>
</dbReference>
<feature type="coiled-coil region" evidence="1">
    <location>
        <begin position="19"/>
        <end position="53"/>
    </location>
</feature>